<dbReference type="PROSITE" id="PS51194">
    <property type="entry name" value="HELICASE_CTER"/>
    <property type="match status" value="1"/>
</dbReference>
<dbReference type="Pfam" id="PF00271">
    <property type="entry name" value="Helicase_C"/>
    <property type="match status" value="1"/>
</dbReference>
<dbReference type="GO" id="GO:0003682">
    <property type="term" value="F:chromatin binding"/>
    <property type="evidence" value="ECO:0007669"/>
    <property type="project" value="TreeGrafter"/>
</dbReference>
<dbReference type="EMBL" id="JAANIC010001623">
    <property type="protein sequence ID" value="KAG5346234.1"/>
    <property type="molecule type" value="Genomic_DNA"/>
</dbReference>
<dbReference type="InterPro" id="IPR049730">
    <property type="entry name" value="SNF2/RAD54-like_C"/>
</dbReference>
<dbReference type="GO" id="GO:0031508">
    <property type="term" value="P:pericentric heterochromatin formation"/>
    <property type="evidence" value="ECO:0007669"/>
    <property type="project" value="TreeGrafter"/>
</dbReference>
<dbReference type="SMART" id="SM00490">
    <property type="entry name" value="HELICc"/>
    <property type="match status" value="1"/>
</dbReference>
<keyword evidence="4" id="KW-0378">Hydrolase</keyword>
<organism evidence="11 12">
    <name type="scientific">Acromyrmex charruanus</name>
    <dbReference type="NCBI Taxonomy" id="2715315"/>
    <lineage>
        <taxon>Eukaryota</taxon>
        <taxon>Metazoa</taxon>
        <taxon>Ecdysozoa</taxon>
        <taxon>Arthropoda</taxon>
        <taxon>Hexapoda</taxon>
        <taxon>Insecta</taxon>
        <taxon>Pterygota</taxon>
        <taxon>Neoptera</taxon>
        <taxon>Endopterygota</taxon>
        <taxon>Hymenoptera</taxon>
        <taxon>Apocrita</taxon>
        <taxon>Aculeata</taxon>
        <taxon>Formicoidea</taxon>
        <taxon>Formicidae</taxon>
        <taxon>Myrmicinae</taxon>
        <taxon>Acromyrmex</taxon>
    </lineage>
</organism>
<evidence type="ECO:0000259" key="10">
    <source>
        <dbReference type="PROSITE" id="PS51194"/>
    </source>
</evidence>
<evidence type="ECO:0000313" key="12">
    <source>
        <dbReference type="Proteomes" id="UP000669903"/>
    </source>
</evidence>
<evidence type="ECO:0000256" key="8">
    <source>
        <dbReference type="ARBA" id="ARBA00023242"/>
    </source>
</evidence>
<dbReference type="InterPro" id="IPR000330">
    <property type="entry name" value="SNF2_N"/>
</dbReference>
<keyword evidence="8" id="KW-0539">Nucleus</keyword>
<name>A0A836GP93_9HYME</name>
<dbReference type="CDD" id="cd18793">
    <property type="entry name" value="SF2_C_SNF"/>
    <property type="match status" value="1"/>
</dbReference>
<gene>
    <name evidence="11" type="primary">Hells</name>
    <name evidence="11" type="ORF">G6Z76_0011860</name>
</gene>
<evidence type="ECO:0000256" key="6">
    <source>
        <dbReference type="ARBA" id="ARBA00022840"/>
    </source>
</evidence>
<dbReference type="InterPro" id="IPR027417">
    <property type="entry name" value="P-loop_NTPase"/>
</dbReference>
<dbReference type="GO" id="GO:0005721">
    <property type="term" value="C:pericentric heterochromatin"/>
    <property type="evidence" value="ECO:0007669"/>
    <property type="project" value="TreeGrafter"/>
</dbReference>
<evidence type="ECO:0000313" key="11">
    <source>
        <dbReference type="EMBL" id="KAG5346234.1"/>
    </source>
</evidence>
<evidence type="ECO:0000256" key="7">
    <source>
        <dbReference type="ARBA" id="ARBA00023054"/>
    </source>
</evidence>
<evidence type="ECO:0000256" key="2">
    <source>
        <dbReference type="ARBA" id="ARBA00007025"/>
    </source>
</evidence>
<evidence type="ECO:0000256" key="5">
    <source>
        <dbReference type="ARBA" id="ARBA00022806"/>
    </source>
</evidence>
<feature type="domain" description="Helicase ATP-binding" evidence="9">
    <location>
        <begin position="207"/>
        <end position="378"/>
    </location>
</feature>
<comment type="similarity">
    <text evidence="2">Belongs to the SNF2/RAD54 helicase family.</text>
</comment>
<dbReference type="Proteomes" id="UP000669903">
    <property type="component" value="Unassembled WGS sequence"/>
</dbReference>
<comment type="caution">
    <text evidence="11">The sequence shown here is derived from an EMBL/GenBank/DDBJ whole genome shotgun (WGS) entry which is preliminary data.</text>
</comment>
<evidence type="ECO:0000256" key="3">
    <source>
        <dbReference type="ARBA" id="ARBA00022741"/>
    </source>
</evidence>
<feature type="domain" description="Helicase C-terminal" evidence="10">
    <location>
        <begin position="595"/>
        <end position="758"/>
    </location>
</feature>
<dbReference type="GO" id="GO:0005524">
    <property type="term" value="F:ATP binding"/>
    <property type="evidence" value="ECO:0007669"/>
    <property type="project" value="UniProtKB-KW"/>
</dbReference>
<dbReference type="PROSITE" id="PS51192">
    <property type="entry name" value="HELICASE_ATP_BIND_1"/>
    <property type="match status" value="1"/>
</dbReference>
<keyword evidence="6" id="KW-0067">ATP-binding</keyword>
<comment type="subcellular location">
    <subcellularLocation>
        <location evidence="1">Nucleus</location>
    </subcellularLocation>
</comment>
<dbReference type="AlphaFoldDB" id="A0A836GP93"/>
<dbReference type="GO" id="GO:0044027">
    <property type="term" value="P:negative regulation of gene expression via chromosomal CpG island methylation"/>
    <property type="evidence" value="ECO:0007669"/>
    <property type="project" value="TreeGrafter"/>
</dbReference>
<keyword evidence="5 11" id="KW-0347">Helicase</keyword>
<dbReference type="PANTHER" id="PTHR47161:SF1">
    <property type="entry name" value="LYMPHOID-SPECIFIC HELICASE"/>
    <property type="match status" value="1"/>
</dbReference>
<keyword evidence="12" id="KW-1185">Reference proteome</keyword>
<evidence type="ECO:0000259" key="9">
    <source>
        <dbReference type="PROSITE" id="PS51192"/>
    </source>
</evidence>
<accession>A0A836GP93</accession>
<reference evidence="11" key="1">
    <citation type="submission" date="2020-03" db="EMBL/GenBank/DDBJ databases">
        <title>Relaxed selection underlies rapid genomic changes in the transitions from sociality to social parasitism in ants.</title>
        <authorList>
            <person name="Bi X."/>
        </authorList>
    </citation>
    <scope>NUCLEOTIDE SEQUENCE</scope>
    <source>
        <strain evidence="11">BGI-DK2014a</strain>
        <tissue evidence="11">Whole body</tissue>
    </source>
</reference>
<dbReference type="InterPro" id="IPR038718">
    <property type="entry name" value="SNF2-like_sf"/>
</dbReference>
<feature type="non-terminal residue" evidence="11">
    <location>
        <position position="794"/>
    </location>
</feature>
<keyword evidence="7" id="KW-0175">Coiled coil</keyword>
<dbReference type="GO" id="GO:0016787">
    <property type="term" value="F:hydrolase activity"/>
    <property type="evidence" value="ECO:0007669"/>
    <property type="project" value="UniProtKB-KW"/>
</dbReference>
<dbReference type="PANTHER" id="PTHR47161">
    <property type="entry name" value="LYMPHOID-SPECIFIC HELICASE"/>
    <property type="match status" value="1"/>
</dbReference>
<feature type="non-terminal residue" evidence="11">
    <location>
        <position position="1"/>
    </location>
</feature>
<dbReference type="Gene3D" id="3.40.50.300">
    <property type="entry name" value="P-loop containing nucleotide triphosphate hydrolases"/>
    <property type="match status" value="1"/>
</dbReference>
<sequence length="794" mass="92668">ACLKFSLVEDTLIAPSDVKFNNGPLEEVKKPIKRRRNSSEIELKKKEEEEYNKETNEQRYKQLMHLLNKSKFYSSYLINKIDDKNKNKNEKTAKKNHYKPVPQKKFITENDENISPVKKKRKASEKKHNIQEYISTEITRQVKSTREKKNLSLEEIETELSADSDNELKFEPESKANVSSTDIVPTLPKYFCGNLRNYQLKGLEWLKLLYKNGLSGILADEMGLGKTIQTIALICHLVEEKQAGPYLIIAPLSTISNWLMEFERFAPAIPVFLFHGTIKERDAVRMKIKCTHPVEDNYKTQPVVLTTYEIPLYESKFFQSLRWKYIIIDEGHRIKNYKCKLLKVLHDIRSMNRLILTGTPLQNNLSELWSLLNFLLPEIFNDLDTFESWFDVKELQYQHGTEKLLKQEEEKHVLSSLREILKPFMLRRVKSEVCLEIPPKKELIVYAPLTELQYDLYKAVLNYDLEMLSKIEVPDLIIKTVNGERPKRQCFLRSPYGSIKDKSKDRVLNISVQENNNIEPYKKPTKSEDKLSKWKQYTDVTERNREFLVRINYQNRMPMYKKIVNHPYLVHCPLNSTGLPKIDTDLIRSSGKLLVLDAMLAKLKMRGHKVLLFSTMTMILDMIEDYLTLRDYNYVRLDGATKIEARKQNIVAFNNDPDMFLFLISIRAGGVGLNLMGADTVIIYDSDWNPQVDIQAMARCHRIGQTKPVVVYKLCTKGTIDEAIMKRADAKRILEKIVMSKELQSININTLLEMKKLMESKEYKIVASEKEVFTEMELNNLLDRSDMMIKNEVI</sequence>
<dbReference type="InterPro" id="IPR001650">
    <property type="entry name" value="Helicase_C-like"/>
</dbReference>
<dbReference type="FunFam" id="3.40.50.10810:FF:000015">
    <property type="entry name" value="lymphoid-specific helicase isoform X1"/>
    <property type="match status" value="1"/>
</dbReference>
<evidence type="ECO:0000256" key="4">
    <source>
        <dbReference type="ARBA" id="ARBA00022801"/>
    </source>
</evidence>
<dbReference type="GO" id="GO:0006346">
    <property type="term" value="P:DNA methylation-dependent constitutive heterochromatin formation"/>
    <property type="evidence" value="ECO:0007669"/>
    <property type="project" value="TreeGrafter"/>
</dbReference>
<dbReference type="SUPFAM" id="SSF52540">
    <property type="entry name" value="P-loop containing nucleoside triphosphate hydrolases"/>
    <property type="match status" value="2"/>
</dbReference>
<dbReference type="InterPro" id="IPR014001">
    <property type="entry name" value="Helicase_ATP-bd"/>
</dbReference>
<proteinExistence type="inferred from homology"/>
<dbReference type="GO" id="GO:0005634">
    <property type="term" value="C:nucleus"/>
    <property type="evidence" value="ECO:0007669"/>
    <property type="project" value="UniProtKB-SubCell"/>
</dbReference>
<dbReference type="SMART" id="SM00487">
    <property type="entry name" value="DEXDc"/>
    <property type="match status" value="1"/>
</dbReference>
<dbReference type="GO" id="GO:0004386">
    <property type="term" value="F:helicase activity"/>
    <property type="evidence" value="ECO:0007669"/>
    <property type="project" value="UniProtKB-KW"/>
</dbReference>
<protein>
    <submittedName>
        <fullName evidence="11">HELLS helicase</fullName>
    </submittedName>
</protein>
<dbReference type="Gene3D" id="3.40.50.10810">
    <property type="entry name" value="Tandem AAA-ATPase domain"/>
    <property type="match status" value="1"/>
</dbReference>
<dbReference type="Pfam" id="PF00176">
    <property type="entry name" value="SNF2-rel_dom"/>
    <property type="match status" value="1"/>
</dbReference>
<keyword evidence="3" id="KW-0547">Nucleotide-binding</keyword>
<evidence type="ECO:0000256" key="1">
    <source>
        <dbReference type="ARBA" id="ARBA00004123"/>
    </source>
</evidence>